<evidence type="ECO:0000313" key="2">
    <source>
        <dbReference type="EMBL" id="KAK4017335.1"/>
    </source>
</evidence>
<feature type="non-terminal residue" evidence="2">
    <location>
        <position position="1"/>
    </location>
</feature>
<feature type="compositionally biased region" description="Basic and acidic residues" evidence="1">
    <location>
        <begin position="55"/>
        <end position="73"/>
    </location>
</feature>
<evidence type="ECO:0000313" key="3">
    <source>
        <dbReference type="Proteomes" id="UP001234178"/>
    </source>
</evidence>
<reference evidence="2 3" key="1">
    <citation type="journal article" date="2023" name="Nucleic Acids Res.">
        <title>The hologenome of Daphnia magna reveals possible DNA methylation and microbiome-mediated evolution of the host genome.</title>
        <authorList>
            <person name="Chaturvedi A."/>
            <person name="Li X."/>
            <person name="Dhandapani V."/>
            <person name="Marshall H."/>
            <person name="Kissane S."/>
            <person name="Cuenca-Cambronero M."/>
            <person name="Asole G."/>
            <person name="Calvet F."/>
            <person name="Ruiz-Romero M."/>
            <person name="Marangio P."/>
            <person name="Guigo R."/>
            <person name="Rago D."/>
            <person name="Mirbahai L."/>
            <person name="Eastwood N."/>
            <person name="Colbourne J.K."/>
            <person name="Zhou J."/>
            <person name="Mallon E."/>
            <person name="Orsini L."/>
        </authorList>
    </citation>
    <scope>NUCLEOTIDE SEQUENCE [LARGE SCALE GENOMIC DNA]</scope>
    <source>
        <strain evidence="2">LRV0_1</strain>
    </source>
</reference>
<proteinExistence type="predicted"/>
<dbReference type="EMBL" id="JAOYFB010000005">
    <property type="protein sequence ID" value="KAK4017335.1"/>
    <property type="molecule type" value="Genomic_DNA"/>
</dbReference>
<organism evidence="2 3">
    <name type="scientific">Daphnia magna</name>
    <dbReference type="NCBI Taxonomy" id="35525"/>
    <lineage>
        <taxon>Eukaryota</taxon>
        <taxon>Metazoa</taxon>
        <taxon>Ecdysozoa</taxon>
        <taxon>Arthropoda</taxon>
        <taxon>Crustacea</taxon>
        <taxon>Branchiopoda</taxon>
        <taxon>Diplostraca</taxon>
        <taxon>Cladocera</taxon>
        <taxon>Anomopoda</taxon>
        <taxon>Daphniidae</taxon>
        <taxon>Daphnia</taxon>
    </lineage>
</organism>
<protein>
    <submittedName>
        <fullName evidence="2">Uncharacterized protein</fullName>
    </submittedName>
</protein>
<keyword evidence="3" id="KW-1185">Reference proteome</keyword>
<dbReference type="Proteomes" id="UP001234178">
    <property type="component" value="Unassembled WGS sequence"/>
</dbReference>
<evidence type="ECO:0000256" key="1">
    <source>
        <dbReference type="SAM" id="MobiDB-lite"/>
    </source>
</evidence>
<sequence>KKSQQFGIKFSVHKRSPLLENLQKNLTTYAWGLIFAQTQANTSTYTYVKDTADVFPHHPEDQEDVSRQPKVPEKFPASSLQQKQKSKTTVIRSLHTVLTEVAEVVQVLPLPAMDSAIAL</sequence>
<comment type="caution">
    <text evidence="2">The sequence shown here is derived from an EMBL/GenBank/DDBJ whole genome shotgun (WGS) entry which is preliminary data.</text>
</comment>
<gene>
    <name evidence="2" type="ORF">OUZ56_032282</name>
</gene>
<accession>A0ABQ9ZXF9</accession>
<feature type="region of interest" description="Disordered" evidence="1">
    <location>
        <begin position="55"/>
        <end position="83"/>
    </location>
</feature>
<name>A0ABQ9ZXF9_9CRUS</name>